<proteinExistence type="predicted"/>
<dbReference type="AlphaFoldDB" id="A0A1I7UFH4"/>
<dbReference type="Proteomes" id="UP000095282">
    <property type="component" value="Unplaced"/>
</dbReference>
<organism evidence="1 2">
    <name type="scientific">Caenorhabditis tropicalis</name>
    <dbReference type="NCBI Taxonomy" id="1561998"/>
    <lineage>
        <taxon>Eukaryota</taxon>
        <taxon>Metazoa</taxon>
        <taxon>Ecdysozoa</taxon>
        <taxon>Nematoda</taxon>
        <taxon>Chromadorea</taxon>
        <taxon>Rhabditida</taxon>
        <taxon>Rhabditina</taxon>
        <taxon>Rhabditomorpha</taxon>
        <taxon>Rhabditoidea</taxon>
        <taxon>Rhabditidae</taxon>
        <taxon>Peloderinae</taxon>
        <taxon>Caenorhabditis</taxon>
    </lineage>
</organism>
<dbReference type="WBParaSite" id="Csp11.Scaffold629.g8796.t1">
    <property type="protein sequence ID" value="Csp11.Scaffold629.g8796.t1"/>
    <property type="gene ID" value="Csp11.Scaffold629.g8796"/>
</dbReference>
<evidence type="ECO:0000313" key="1">
    <source>
        <dbReference type="Proteomes" id="UP000095282"/>
    </source>
</evidence>
<keyword evidence="1" id="KW-1185">Reference proteome</keyword>
<evidence type="ECO:0000313" key="2">
    <source>
        <dbReference type="WBParaSite" id="Csp11.Scaffold629.g8796.t1"/>
    </source>
</evidence>
<name>A0A1I7UFH4_9PELO</name>
<reference evidence="2" key="1">
    <citation type="submission" date="2016-11" db="UniProtKB">
        <authorList>
            <consortium name="WormBaseParasite"/>
        </authorList>
    </citation>
    <scope>IDENTIFICATION</scope>
</reference>
<accession>A0A1I7UFH4</accession>
<protein>
    <submittedName>
        <fullName evidence="2">Transposase</fullName>
    </submittedName>
</protein>
<sequence length="81" mass="9349">MSQTPVAPVDNATTNNAVDQDRAAKLQKIADLEKELKGKVTEQYTHEYMMHYLGWQNEKRRILIDQLRAEVGLPPRPKDDE</sequence>